<dbReference type="SUPFAM" id="SSF48592">
    <property type="entry name" value="GroEL equatorial domain-like"/>
    <property type="match status" value="1"/>
</dbReference>
<dbReference type="Gene3D" id="3.50.7.10">
    <property type="entry name" value="GroEL"/>
    <property type="match status" value="1"/>
</dbReference>
<dbReference type="SUPFAM" id="SSF54849">
    <property type="entry name" value="GroEL-intermediate domain like"/>
    <property type="match status" value="1"/>
</dbReference>
<dbReference type="Gene3D" id="1.10.560.10">
    <property type="entry name" value="GroEL-like equatorial domain"/>
    <property type="match status" value="1"/>
</dbReference>
<dbReference type="GO" id="GO:0016887">
    <property type="term" value="F:ATP hydrolysis activity"/>
    <property type="evidence" value="ECO:0007669"/>
    <property type="project" value="InterPro"/>
</dbReference>
<comment type="caution">
    <text evidence="10">The sequence shown here is derived from an EMBL/GenBank/DDBJ whole genome shotgun (WGS) entry which is preliminary data.</text>
</comment>
<dbReference type="Gene3D" id="3.30.260.10">
    <property type="entry name" value="TCP-1-like chaperonin intermediate domain"/>
    <property type="match status" value="1"/>
</dbReference>
<dbReference type="InterPro" id="IPR027410">
    <property type="entry name" value="TCP-1-like_intermed_sf"/>
</dbReference>
<evidence type="ECO:0000256" key="4">
    <source>
        <dbReference type="ARBA" id="ARBA00022490"/>
    </source>
</evidence>
<dbReference type="InterPro" id="IPR053374">
    <property type="entry name" value="TCP-1_chaperonin"/>
</dbReference>
<reference evidence="10" key="1">
    <citation type="submission" date="2021-02" db="EMBL/GenBank/DDBJ databases">
        <authorList>
            <person name="Nieuwenhuis M."/>
            <person name="Van De Peppel L.J.J."/>
        </authorList>
    </citation>
    <scope>NUCLEOTIDE SEQUENCE</scope>
    <source>
        <strain evidence="10">D49</strain>
    </source>
</reference>
<evidence type="ECO:0000256" key="5">
    <source>
        <dbReference type="ARBA" id="ARBA00022741"/>
    </source>
</evidence>
<protein>
    <recommendedName>
        <fullName evidence="8">CCT-beta</fullName>
    </recommendedName>
</protein>
<dbReference type="GO" id="GO:0051082">
    <property type="term" value="F:unfolded protein binding"/>
    <property type="evidence" value="ECO:0007669"/>
    <property type="project" value="InterPro"/>
</dbReference>
<dbReference type="InterPro" id="IPR012716">
    <property type="entry name" value="Chap_CCT_beta"/>
</dbReference>
<dbReference type="GO" id="GO:0140662">
    <property type="term" value="F:ATP-dependent protein folding chaperone"/>
    <property type="evidence" value="ECO:0007669"/>
    <property type="project" value="InterPro"/>
</dbReference>
<dbReference type="Pfam" id="PF00118">
    <property type="entry name" value="Cpn60_TCP1"/>
    <property type="match status" value="1"/>
</dbReference>
<comment type="subcellular location">
    <subcellularLocation>
        <location evidence="1">Cytoplasm</location>
    </subcellularLocation>
</comment>
<evidence type="ECO:0000256" key="3">
    <source>
        <dbReference type="ARBA" id="ARBA00011531"/>
    </source>
</evidence>
<evidence type="ECO:0000313" key="10">
    <source>
        <dbReference type="EMBL" id="KAG5638242.1"/>
    </source>
</evidence>
<dbReference type="PROSITE" id="PS00751">
    <property type="entry name" value="TCP1_2"/>
    <property type="match status" value="1"/>
</dbReference>
<gene>
    <name evidence="10" type="primary">CCT2</name>
    <name evidence="10" type="ORF">H0H81_001116</name>
</gene>
<dbReference type="PROSITE" id="PS00750">
    <property type="entry name" value="TCP1_1"/>
    <property type="match status" value="1"/>
</dbReference>
<evidence type="ECO:0000256" key="8">
    <source>
        <dbReference type="ARBA" id="ARBA00033237"/>
    </source>
</evidence>
<evidence type="ECO:0000256" key="7">
    <source>
        <dbReference type="ARBA" id="ARBA00023186"/>
    </source>
</evidence>
<comment type="similarity">
    <text evidence="2 9">Belongs to the TCP-1 chaperonin family.</text>
</comment>
<dbReference type="SUPFAM" id="SSF52029">
    <property type="entry name" value="GroEL apical domain-like"/>
    <property type="match status" value="1"/>
</dbReference>
<keyword evidence="7 9" id="KW-0143">Chaperone</keyword>
<dbReference type="FunFam" id="3.50.7.10:FF:000002">
    <property type="entry name" value="T-complex protein 1 subunit beta"/>
    <property type="match status" value="1"/>
</dbReference>
<dbReference type="CDD" id="cd03336">
    <property type="entry name" value="TCP1_beta"/>
    <property type="match status" value="1"/>
</dbReference>
<sequence>MSMQIFGEQATEEKAENARLSSFVGALALGDLVKSTLGPKGMNKILQSASTGDINVTNDGATILKAIQLDNAAAKILVNISKVQDDEVGDGTTTVTVLAAELLREAEKLIAQKIHPQTIVEGFRIASAAALKALEGAAVDHFSDPTVFRQDLFNIARTTLSSKVLSQDKEYFANLAVDAVLRLKALKGSIDLEHIQIIKKVGGKLTDSYLDEGFILDKTIAVNSPKRLENAKILIANTSMDTDKIKVFGARVKVDGTGKLAELERAEREKMKAKVDAIAAHGINCFVNRQLIYNYPESLLAEKGIMVIEHADFEGVERLSLVTGGEIASTFERPDLVNLGHCELIEEIMIGEDKLIKFSGVAAGEACTVVLRGSTTQMVDEAERSLHDALSVLSQTVKETRTVLGGGCSEMLMSCAVEEEARKIQGKKAIATEAFSRALRQIPTILADNAGYDSSDLVTKLRAAHYEGRADAGLDMEQGIIGSMKQLGVTESYKLKRQVVLSASEAAEMIIRVDDILRAAPRRREAV</sequence>
<dbReference type="FunFam" id="1.10.560.10:FF:000017">
    <property type="entry name" value="T-complex protein 1 subunit eta"/>
    <property type="match status" value="1"/>
</dbReference>
<dbReference type="PANTHER" id="PTHR11353">
    <property type="entry name" value="CHAPERONIN"/>
    <property type="match status" value="1"/>
</dbReference>
<evidence type="ECO:0000256" key="9">
    <source>
        <dbReference type="RuleBase" id="RU004187"/>
    </source>
</evidence>
<dbReference type="OrthoDB" id="10248520at2759"/>
<dbReference type="InterPro" id="IPR027409">
    <property type="entry name" value="GroEL-like_apical_dom_sf"/>
</dbReference>
<dbReference type="InterPro" id="IPR002194">
    <property type="entry name" value="Chaperonin_TCP-1_CS"/>
</dbReference>
<evidence type="ECO:0000256" key="1">
    <source>
        <dbReference type="ARBA" id="ARBA00004496"/>
    </source>
</evidence>
<evidence type="ECO:0000256" key="2">
    <source>
        <dbReference type="ARBA" id="ARBA00008020"/>
    </source>
</evidence>
<comment type="subunit">
    <text evidence="3">Heterooligomeric complex of about 850 to 900 kDa that forms two stacked rings, 12 to 16 nm in diameter.</text>
</comment>
<dbReference type="PRINTS" id="PR00304">
    <property type="entry name" value="TCOMPLEXTCP1"/>
</dbReference>
<dbReference type="PROSITE" id="PS00995">
    <property type="entry name" value="TCP1_3"/>
    <property type="match status" value="1"/>
</dbReference>
<name>A0A9P7FZZ9_9AGAR</name>
<proteinExistence type="inferred from homology"/>
<dbReference type="InterPro" id="IPR027413">
    <property type="entry name" value="GROEL-like_equatorial_sf"/>
</dbReference>
<evidence type="ECO:0000313" key="11">
    <source>
        <dbReference type="Proteomes" id="UP000717328"/>
    </source>
</evidence>
<accession>A0A9P7FZZ9</accession>
<dbReference type="EMBL" id="JABCKI010005773">
    <property type="protein sequence ID" value="KAG5638242.1"/>
    <property type="molecule type" value="Genomic_DNA"/>
</dbReference>
<dbReference type="Proteomes" id="UP000717328">
    <property type="component" value="Unassembled WGS sequence"/>
</dbReference>
<dbReference type="GO" id="GO:0005524">
    <property type="term" value="F:ATP binding"/>
    <property type="evidence" value="ECO:0007669"/>
    <property type="project" value="UniProtKB-KW"/>
</dbReference>
<dbReference type="GO" id="GO:0005832">
    <property type="term" value="C:chaperonin-containing T-complex"/>
    <property type="evidence" value="ECO:0007669"/>
    <property type="project" value="InterPro"/>
</dbReference>
<dbReference type="NCBIfam" id="TIGR02341">
    <property type="entry name" value="chap_CCT_beta"/>
    <property type="match status" value="1"/>
</dbReference>
<dbReference type="NCBIfam" id="NF041083">
    <property type="entry name" value="thermosome_beta"/>
    <property type="match status" value="1"/>
</dbReference>
<dbReference type="AlphaFoldDB" id="A0A9P7FZZ9"/>
<evidence type="ECO:0000256" key="6">
    <source>
        <dbReference type="ARBA" id="ARBA00022840"/>
    </source>
</evidence>
<dbReference type="InterPro" id="IPR017998">
    <property type="entry name" value="Chaperone_TCP-1"/>
</dbReference>
<dbReference type="InterPro" id="IPR002423">
    <property type="entry name" value="Cpn60/GroEL/TCP-1"/>
</dbReference>
<keyword evidence="4" id="KW-0963">Cytoplasm</keyword>
<reference evidence="10" key="2">
    <citation type="submission" date="2021-10" db="EMBL/GenBank/DDBJ databases">
        <title>Phylogenomics reveals ancestral predisposition of the termite-cultivated fungus Termitomyces towards a domesticated lifestyle.</title>
        <authorList>
            <person name="Auxier B."/>
            <person name="Grum-Grzhimaylo A."/>
            <person name="Cardenas M.E."/>
            <person name="Lodge J.D."/>
            <person name="Laessoe T."/>
            <person name="Pedersen O."/>
            <person name="Smith M.E."/>
            <person name="Kuyper T.W."/>
            <person name="Franco-Molano E.A."/>
            <person name="Baroni T.J."/>
            <person name="Aanen D.K."/>
        </authorList>
    </citation>
    <scope>NUCLEOTIDE SEQUENCE</scope>
    <source>
        <strain evidence="10">D49</strain>
    </source>
</reference>
<keyword evidence="11" id="KW-1185">Reference proteome</keyword>
<keyword evidence="6 9" id="KW-0067">ATP-binding</keyword>
<organism evidence="10 11">
    <name type="scientific">Sphagnurus paluster</name>
    <dbReference type="NCBI Taxonomy" id="117069"/>
    <lineage>
        <taxon>Eukaryota</taxon>
        <taxon>Fungi</taxon>
        <taxon>Dikarya</taxon>
        <taxon>Basidiomycota</taxon>
        <taxon>Agaricomycotina</taxon>
        <taxon>Agaricomycetes</taxon>
        <taxon>Agaricomycetidae</taxon>
        <taxon>Agaricales</taxon>
        <taxon>Tricholomatineae</taxon>
        <taxon>Lyophyllaceae</taxon>
        <taxon>Sphagnurus</taxon>
    </lineage>
</organism>
<keyword evidence="5 9" id="KW-0547">Nucleotide-binding</keyword>